<reference evidence="1" key="2">
    <citation type="journal article" date="2015" name="Data Brief">
        <title>Shoot transcriptome of the giant reed, Arundo donax.</title>
        <authorList>
            <person name="Barrero R.A."/>
            <person name="Guerrero F.D."/>
            <person name="Moolhuijzen P."/>
            <person name="Goolsby J.A."/>
            <person name="Tidwell J."/>
            <person name="Bellgard S.E."/>
            <person name="Bellgard M.I."/>
        </authorList>
    </citation>
    <scope>NUCLEOTIDE SEQUENCE</scope>
    <source>
        <tissue evidence="1">Shoot tissue taken approximately 20 cm above the soil surface</tissue>
    </source>
</reference>
<sequence>MNEPIILSPSDSHMDAELTYLPFG</sequence>
<organism evidence="1">
    <name type="scientific">Arundo donax</name>
    <name type="common">Giant reed</name>
    <name type="synonym">Donax arundinaceus</name>
    <dbReference type="NCBI Taxonomy" id="35708"/>
    <lineage>
        <taxon>Eukaryota</taxon>
        <taxon>Viridiplantae</taxon>
        <taxon>Streptophyta</taxon>
        <taxon>Embryophyta</taxon>
        <taxon>Tracheophyta</taxon>
        <taxon>Spermatophyta</taxon>
        <taxon>Magnoliopsida</taxon>
        <taxon>Liliopsida</taxon>
        <taxon>Poales</taxon>
        <taxon>Poaceae</taxon>
        <taxon>PACMAD clade</taxon>
        <taxon>Arundinoideae</taxon>
        <taxon>Arundineae</taxon>
        <taxon>Arundo</taxon>
    </lineage>
</organism>
<dbReference type="EMBL" id="GBRH01231363">
    <property type="protein sequence ID" value="JAD66532.1"/>
    <property type="molecule type" value="Transcribed_RNA"/>
</dbReference>
<accession>A0A0A9C4U4</accession>
<name>A0A0A9C4U4_ARUDO</name>
<reference evidence="1" key="1">
    <citation type="submission" date="2014-09" db="EMBL/GenBank/DDBJ databases">
        <authorList>
            <person name="Magalhaes I.L.F."/>
            <person name="Oliveira U."/>
            <person name="Santos F.R."/>
            <person name="Vidigal T.H.D.A."/>
            <person name="Brescovit A.D."/>
            <person name="Santos A.J."/>
        </authorList>
    </citation>
    <scope>NUCLEOTIDE SEQUENCE</scope>
    <source>
        <tissue evidence="1">Shoot tissue taken approximately 20 cm above the soil surface</tissue>
    </source>
</reference>
<proteinExistence type="predicted"/>
<evidence type="ECO:0000313" key="1">
    <source>
        <dbReference type="EMBL" id="JAD66532.1"/>
    </source>
</evidence>
<protein>
    <submittedName>
        <fullName evidence="1">Uncharacterized protein</fullName>
    </submittedName>
</protein>
<dbReference type="AlphaFoldDB" id="A0A0A9C4U4"/>